<evidence type="ECO:0000313" key="4">
    <source>
        <dbReference type="EMBL" id="EGF89992.1"/>
    </source>
</evidence>
<dbReference type="InterPro" id="IPR051545">
    <property type="entry name" value="NAD(P)H_dehydrogenase_qn"/>
</dbReference>
<reference evidence="5" key="1">
    <citation type="submission" date="2011-03" db="EMBL/GenBank/DDBJ databases">
        <title>Draft genome sequence of Brevundimonas diminuta.</title>
        <authorList>
            <person name="Brown P.J.B."/>
            <person name="Buechlein A."/>
            <person name="Hemmerich C."/>
            <person name="Brun Y.V."/>
        </authorList>
    </citation>
    <scope>NUCLEOTIDE SEQUENCE [LARGE SCALE GENOMIC DNA]</scope>
    <source>
        <strain evidence="5">C19</strain>
    </source>
</reference>
<evidence type="ECO:0000259" key="3">
    <source>
        <dbReference type="Pfam" id="PF02525"/>
    </source>
</evidence>
<dbReference type="Proteomes" id="UP000006512">
    <property type="component" value="Unassembled WGS sequence"/>
</dbReference>
<dbReference type="AlphaFoldDB" id="F4QTC2"/>
<name>F4QTC2_9CAUL</name>
<dbReference type="EMBL" id="GL883080">
    <property type="protein sequence ID" value="EGF89992.1"/>
    <property type="molecule type" value="Genomic_DNA"/>
</dbReference>
<protein>
    <submittedName>
        <fullName evidence="4">Flavodoxin-like fold family protein</fullName>
    </submittedName>
</protein>
<sequence>MTERILIINGNPARNRRSFSEVLACAYNEGALSSGHEVRMVKLADLDFDPILHEGYHAVQVVEPDLADVQASIQWASHIVFVYPMWQFNVPALVKGFCERAFTPGFAYRTDAKNPLDAPLLKGRSVRLIQTMGMPGAVYWLAFRAHGGKAFKNLFGFCGFKPVRLSTLGLVEEGPETRQNHIAGVENLGRKGA</sequence>
<dbReference type="STRING" id="715226.ABI_44190"/>
<keyword evidence="5" id="KW-1185">Reference proteome</keyword>
<dbReference type="InterPro" id="IPR029039">
    <property type="entry name" value="Flavoprotein-like_sf"/>
</dbReference>
<evidence type="ECO:0000256" key="2">
    <source>
        <dbReference type="ARBA" id="ARBA00023002"/>
    </source>
</evidence>
<dbReference type="RefSeq" id="WP_006275192.1">
    <property type="nucleotide sequence ID" value="NZ_GL883080.1"/>
</dbReference>
<dbReference type="InterPro" id="IPR003680">
    <property type="entry name" value="Flavodoxin_fold"/>
</dbReference>
<gene>
    <name evidence="4" type="ORF">ABI_44190</name>
</gene>
<dbReference type="Gene3D" id="3.40.50.360">
    <property type="match status" value="1"/>
</dbReference>
<dbReference type="Pfam" id="PF02525">
    <property type="entry name" value="Flavodoxin_2"/>
    <property type="match status" value="1"/>
</dbReference>
<dbReference type="OrthoDB" id="9798454at2"/>
<comment type="similarity">
    <text evidence="1">Belongs to the NAD(P)H dehydrogenase (quinone) family.</text>
</comment>
<dbReference type="PANTHER" id="PTHR10204">
    <property type="entry name" value="NAD P H OXIDOREDUCTASE-RELATED"/>
    <property type="match status" value="1"/>
</dbReference>
<dbReference type="eggNOG" id="COG2249">
    <property type="taxonomic scope" value="Bacteria"/>
</dbReference>
<dbReference type="SUPFAM" id="SSF52218">
    <property type="entry name" value="Flavoproteins"/>
    <property type="match status" value="1"/>
</dbReference>
<keyword evidence="2" id="KW-0560">Oxidoreductase</keyword>
<accession>F4QTC2</accession>
<evidence type="ECO:0000313" key="5">
    <source>
        <dbReference type="Proteomes" id="UP000006512"/>
    </source>
</evidence>
<feature type="domain" description="Flavodoxin-like fold" evidence="3">
    <location>
        <begin position="4"/>
        <end position="182"/>
    </location>
</feature>
<evidence type="ECO:0000256" key="1">
    <source>
        <dbReference type="ARBA" id="ARBA00006252"/>
    </source>
</evidence>
<proteinExistence type="inferred from homology"/>
<dbReference type="PANTHER" id="PTHR10204:SF34">
    <property type="entry name" value="NAD(P)H DEHYDROGENASE [QUINONE] 1 ISOFORM 1"/>
    <property type="match status" value="1"/>
</dbReference>
<dbReference type="HOGENOM" id="CLU_058643_1_0_5"/>
<dbReference type="GO" id="GO:0003955">
    <property type="term" value="F:NAD(P)H dehydrogenase (quinone) activity"/>
    <property type="evidence" value="ECO:0007669"/>
    <property type="project" value="TreeGrafter"/>
</dbReference>
<organism evidence="4 5">
    <name type="scientific">Asticcacaulis biprosthecium C19</name>
    <dbReference type="NCBI Taxonomy" id="715226"/>
    <lineage>
        <taxon>Bacteria</taxon>
        <taxon>Pseudomonadati</taxon>
        <taxon>Pseudomonadota</taxon>
        <taxon>Alphaproteobacteria</taxon>
        <taxon>Caulobacterales</taxon>
        <taxon>Caulobacteraceae</taxon>
        <taxon>Asticcacaulis</taxon>
    </lineage>
</organism>
<dbReference type="GO" id="GO:0005829">
    <property type="term" value="C:cytosol"/>
    <property type="evidence" value="ECO:0007669"/>
    <property type="project" value="TreeGrafter"/>
</dbReference>